<evidence type="ECO:0000256" key="1">
    <source>
        <dbReference type="ARBA" id="ARBA00006739"/>
    </source>
</evidence>
<dbReference type="STRING" id="1224947.SAMN05216480_104145"/>
<organism evidence="5 6">
    <name type="scientific">Pustulibacterium marinum</name>
    <dbReference type="NCBI Taxonomy" id="1224947"/>
    <lineage>
        <taxon>Bacteria</taxon>
        <taxon>Pseudomonadati</taxon>
        <taxon>Bacteroidota</taxon>
        <taxon>Flavobacteriia</taxon>
        <taxon>Flavobacteriales</taxon>
        <taxon>Flavobacteriaceae</taxon>
        <taxon>Pustulibacterium</taxon>
    </lineage>
</organism>
<reference evidence="5 6" key="1">
    <citation type="submission" date="2016-10" db="EMBL/GenBank/DDBJ databases">
        <authorList>
            <person name="de Groot N.N."/>
        </authorList>
    </citation>
    <scope>NUCLEOTIDE SEQUENCE [LARGE SCALE GENOMIC DNA]</scope>
    <source>
        <strain evidence="5 6">CGMCC 1.12333</strain>
    </source>
</reference>
<evidence type="ECO:0000256" key="4">
    <source>
        <dbReference type="SAM" id="Phobius"/>
    </source>
</evidence>
<accession>A0A1I7GE49</accession>
<dbReference type="PANTHER" id="PTHR43630:SF1">
    <property type="entry name" value="POLY-BETA-1,6-N-ACETYL-D-GLUCOSAMINE SYNTHASE"/>
    <property type="match status" value="1"/>
</dbReference>
<dbReference type="InterPro" id="IPR029044">
    <property type="entry name" value="Nucleotide-diphossugar_trans"/>
</dbReference>
<evidence type="ECO:0000313" key="5">
    <source>
        <dbReference type="EMBL" id="SFU46715.1"/>
    </source>
</evidence>
<dbReference type="PANTHER" id="PTHR43630">
    <property type="entry name" value="POLY-BETA-1,6-N-ACETYL-D-GLUCOSAMINE SYNTHASE"/>
    <property type="match status" value="1"/>
</dbReference>
<dbReference type="SUPFAM" id="SSF53448">
    <property type="entry name" value="Nucleotide-diphospho-sugar transferases"/>
    <property type="match status" value="1"/>
</dbReference>
<sequence length="404" mass="46074">MTAIKILFWFSLFVIFYSYLGYGIVLFIIIKIRRMLGFSNTENQQEEYEPEVTLFVSAYNEKDFVAAKIANSKSLDYNPHKVKYVWVTDGSDDGTPDILRSYDDIDVYHEDARNGKIAAMNRGMEFVKTPIVIFSDANTNLGKNSIKEIVRLFSNPKVGCVSGEKRIYAKEADNAAGAGEGMYWKYESQLKKWDAELYSVVGAAGELFAIRTDLWQEVEKDTLLDDFVISLRVAMAGYTIQYNPNAYAIETASANVKEELKRKIRISAGGIQSVVRLRALLNIFKYGTLSFQYVSHRVLRWTLTPLLLSVIIPLNAVLAFNEGLFTLNIYSLLLLGQILFYAAALLGWFLETRSIRLKVLFIPYYFFIMNLSVYLGFGRYLKGNQSVNWERAKRGNNETVILDN</sequence>
<feature type="transmembrane region" description="Helical" evidence="4">
    <location>
        <begin position="327"/>
        <end position="350"/>
    </location>
</feature>
<comment type="similarity">
    <text evidence="1">Belongs to the glycosyltransferase 2 family.</text>
</comment>
<dbReference type="OrthoDB" id="9766971at2"/>
<dbReference type="Pfam" id="PF13641">
    <property type="entry name" value="Glyco_tranf_2_3"/>
    <property type="match status" value="1"/>
</dbReference>
<dbReference type="CDD" id="cd06439">
    <property type="entry name" value="CESA_like_1"/>
    <property type="match status" value="1"/>
</dbReference>
<gene>
    <name evidence="5" type="ORF">SAMN05216480_104145</name>
</gene>
<keyword evidence="4" id="KW-0812">Transmembrane</keyword>
<dbReference type="RefSeq" id="WP_093024608.1">
    <property type="nucleotide sequence ID" value="NZ_FPBK01000004.1"/>
</dbReference>
<protein>
    <submittedName>
        <fullName evidence="5">Glycosyltransferase, catalytic subunit of cellulose synthase and poly-beta-1,6-N-acetylglucosamine synthase</fullName>
    </submittedName>
</protein>
<name>A0A1I7GE49_9FLAO</name>
<keyword evidence="4" id="KW-0472">Membrane</keyword>
<evidence type="ECO:0000313" key="6">
    <source>
        <dbReference type="Proteomes" id="UP000199138"/>
    </source>
</evidence>
<evidence type="ECO:0000256" key="2">
    <source>
        <dbReference type="ARBA" id="ARBA00022676"/>
    </source>
</evidence>
<evidence type="ECO:0000256" key="3">
    <source>
        <dbReference type="ARBA" id="ARBA00022679"/>
    </source>
</evidence>
<keyword evidence="6" id="KW-1185">Reference proteome</keyword>
<keyword evidence="2" id="KW-0328">Glycosyltransferase</keyword>
<dbReference type="GO" id="GO:0016757">
    <property type="term" value="F:glycosyltransferase activity"/>
    <property type="evidence" value="ECO:0007669"/>
    <property type="project" value="UniProtKB-KW"/>
</dbReference>
<dbReference type="Proteomes" id="UP000199138">
    <property type="component" value="Unassembled WGS sequence"/>
</dbReference>
<keyword evidence="3 5" id="KW-0808">Transferase</keyword>
<feature type="transmembrane region" description="Helical" evidence="4">
    <location>
        <begin position="362"/>
        <end position="381"/>
    </location>
</feature>
<dbReference type="EMBL" id="FPBK01000004">
    <property type="protein sequence ID" value="SFU46715.1"/>
    <property type="molecule type" value="Genomic_DNA"/>
</dbReference>
<feature type="transmembrane region" description="Helical" evidence="4">
    <location>
        <begin position="6"/>
        <end position="30"/>
    </location>
</feature>
<proteinExistence type="inferred from homology"/>
<dbReference type="AlphaFoldDB" id="A0A1I7GE49"/>
<keyword evidence="4" id="KW-1133">Transmembrane helix</keyword>
<feature type="transmembrane region" description="Helical" evidence="4">
    <location>
        <begin position="298"/>
        <end position="321"/>
    </location>
</feature>
<dbReference type="Gene3D" id="3.90.550.10">
    <property type="entry name" value="Spore Coat Polysaccharide Biosynthesis Protein SpsA, Chain A"/>
    <property type="match status" value="1"/>
</dbReference>